<dbReference type="InterPro" id="IPR038765">
    <property type="entry name" value="Papain-like_cys_pep_sf"/>
</dbReference>
<dbReference type="AlphaFoldDB" id="A0A2M9HPE5"/>
<protein>
    <submittedName>
        <fullName evidence="4">Transglutaminase</fullName>
    </submittedName>
</protein>
<feature type="transmembrane region" description="Helical" evidence="2">
    <location>
        <begin position="118"/>
        <end position="139"/>
    </location>
</feature>
<dbReference type="PANTHER" id="PTHR42736:SF1">
    <property type="entry name" value="PROTEIN-GLUTAMINE GAMMA-GLUTAMYLTRANSFERASE"/>
    <property type="match status" value="1"/>
</dbReference>
<feature type="transmembrane region" description="Helical" evidence="2">
    <location>
        <begin position="285"/>
        <end position="309"/>
    </location>
</feature>
<feature type="transmembrane region" description="Helical" evidence="2">
    <location>
        <begin position="234"/>
        <end position="254"/>
    </location>
</feature>
<keyword evidence="2" id="KW-0472">Membrane</keyword>
<keyword evidence="2" id="KW-0812">Transmembrane</keyword>
<feature type="transmembrane region" description="Helical" evidence="2">
    <location>
        <begin position="208"/>
        <end position="228"/>
    </location>
</feature>
<evidence type="ECO:0000259" key="3">
    <source>
        <dbReference type="SMART" id="SM00460"/>
    </source>
</evidence>
<feature type="region of interest" description="Disordered" evidence="1">
    <location>
        <begin position="430"/>
        <end position="456"/>
    </location>
</feature>
<evidence type="ECO:0000313" key="5">
    <source>
        <dbReference type="Proteomes" id="UP000228755"/>
    </source>
</evidence>
<feature type="compositionally biased region" description="Basic residues" evidence="1">
    <location>
        <begin position="859"/>
        <end position="868"/>
    </location>
</feature>
<sequence length="881" mass="94398">MIFHRFTPATGQHFHGARTNATTTVTAEHTPFSPGSSGFDASSGYSHTDATSSTYTGSTTTGSWADSTHSVIWMTRGNLLQGRSLGGQLWSRQCISIVVISVLMLLAQANLIDVYGSVIIWATAAVPATIIGAVIALMGTQPALRLWWQLVFLAFAQCIIGPVIALNETTISHVLPTIRTLSMGWQTTFGSFKYLISVTPPLGTSDGCLMAVWTIGLWLTFLAGIFAVDSNAAITSLSCLPYAAAVAVCALLGTDTGWQRAACGIAAAIILMVWLSWRLDLLEWGRWICAIVILALAAGLAFGGTLLVAQHRATLRDHYDPPLSPYDYTSPLSGMRSYIKNHKNDVLLSAENLPSGTPVRLAVMDRFDGTVWNLSDSSEASSSSNYERVGTAIPTDDKGSRFKTTFTVHQGLSDTWLPLAGAATSVAFTGNAKDSGDDQQSDKTSSARNTTGSDSNVFYYNTDTDSAIIPTGTRGGMTYIESGILVKKPSDQQISRAKAARISQPQAQDVPDSVSKLATAIAGGKSSGGAAATALAQTLKDSGWFSHGLQGDYPSDAGHGNYRVNKLLAGTAMVGDSEQYASAMALMARELGLPSRVVLGFLPKDENGNITDARTKTTDGKNTITEFTGNDVTAWVEIKLQGLGWVAFYPTPKETKVPDENQNLTPPNPQTLVRQPPVPLTDPLRDQTQAKGQSSLAGADADAQPTNLFWLRFWRVTRAVAIYGSPLWILLIVCTLILTVKAILLARDRRHGTPANRVAAGWNAIRSLALQSGITAQGTRRDQATAIAQQLGTGQRALIQLGREADYAAFSGQSVQDTQARAYWTNVSKLRKAMLASLPYLRRVRTRLSLKSVSILAHRHAAKPHTSKTHAPGNVKKGKTA</sequence>
<feature type="compositionally biased region" description="Polar residues" evidence="1">
    <location>
        <begin position="686"/>
        <end position="696"/>
    </location>
</feature>
<keyword evidence="2" id="KW-1133">Transmembrane helix</keyword>
<accession>A0A2M9HPE5</accession>
<proteinExistence type="predicted"/>
<feature type="transmembrane region" description="Helical" evidence="2">
    <location>
        <begin position="146"/>
        <end position="166"/>
    </location>
</feature>
<evidence type="ECO:0000313" key="4">
    <source>
        <dbReference type="EMBL" id="PJM78693.1"/>
    </source>
</evidence>
<dbReference type="Gene3D" id="3.10.620.30">
    <property type="match status" value="1"/>
</dbReference>
<dbReference type="InterPro" id="IPR052901">
    <property type="entry name" value="Bact_TGase-like"/>
</dbReference>
<reference evidence="4 5" key="1">
    <citation type="submission" date="2017-11" db="EMBL/GenBank/DDBJ databases">
        <title>Draft genome sequences of strains TRE 1, TRE D, TRE H and TRI 7, isolated from tamarins, belonging to four potential novel Bifidobacterium species.</title>
        <authorList>
            <person name="Mattarelli P."/>
            <person name="Modesto M."/>
            <person name="Bonetti A."/>
            <person name="Puglisi E."/>
            <person name="Morelli L."/>
        </authorList>
    </citation>
    <scope>NUCLEOTIDE SEQUENCE [LARGE SCALE GENOMIC DNA]</scope>
    <source>
        <strain evidence="5">TRED</strain>
    </source>
</reference>
<feature type="transmembrane region" description="Helical" evidence="2">
    <location>
        <begin position="720"/>
        <end position="744"/>
    </location>
</feature>
<dbReference type="Proteomes" id="UP000228755">
    <property type="component" value="Unassembled WGS sequence"/>
</dbReference>
<dbReference type="SUPFAM" id="SSF54001">
    <property type="entry name" value="Cysteine proteinases"/>
    <property type="match status" value="1"/>
</dbReference>
<feature type="compositionally biased region" description="Polar residues" evidence="1">
    <location>
        <begin position="660"/>
        <end position="673"/>
    </location>
</feature>
<gene>
    <name evidence="4" type="ORF">CUU80_08125</name>
</gene>
<keyword evidence="5" id="KW-1185">Reference proteome</keyword>
<feature type="transmembrane region" description="Helical" evidence="2">
    <location>
        <begin position="261"/>
        <end position="279"/>
    </location>
</feature>
<name>A0A2M9HPE5_9BIFI</name>
<dbReference type="PANTHER" id="PTHR42736">
    <property type="entry name" value="PROTEIN-GLUTAMINE GAMMA-GLUTAMYLTRANSFERASE"/>
    <property type="match status" value="1"/>
</dbReference>
<dbReference type="SMART" id="SM00460">
    <property type="entry name" value="TGc"/>
    <property type="match status" value="1"/>
</dbReference>
<evidence type="ECO:0000256" key="1">
    <source>
        <dbReference type="SAM" id="MobiDB-lite"/>
    </source>
</evidence>
<dbReference type="Pfam" id="PF01841">
    <property type="entry name" value="Transglut_core"/>
    <property type="match status" value="1"/>
</dbReference>
<organism evidence="4 5">
    <name type="scientific">Bifidobacterium scaligerum</name>
    <dbReference type="NCBI Taxonomy" id="2052656"/>
    <lineage>
        <taxon>Bacteria</taxon>
        <taxon>Bacillati</taxon>
        <taxon>Actinomycetota</taxon>
        <taxon>Actinomycetes</taxon>
        <taxon>Bifidobacteriales</taxon>
        <taxon>Bifidobacteriaceae</taxon>
        <taxon>Bifidobacterium</taxon>
    </lineage>
</organism>
<feature type="region of interest" description="Disordered" evidence="1">
    <location>
        <begin position="859"/>
        <end position="881"/>
    </location>
</feature>
<comment type="caution">
    <text evidence="4">The sequence shown here is derived from an EMBL/GenBank/DDBJ whole genome shotgun (WGS) entry which is preliminary data.</text>
</comment>
<dbReference type="OrthoDB" id="3651060at2"/>
<feature type="domain" description="Transglutaminase-like" evidence="3">
    <location>
        <begin position="569"/>
        <end position="652"/>
    </location>
</feature>
<feature type="compositionally biased region" description="Polar residues" evidence="1">
    <location>
        <begin position="442"/>
        <end position="456"/>
    </location>
</feature>
<feature type="region of interest" description="Disordered" evidence="1">
    <location>
        <begin position="654"/>
        <end position="699"/>
    </location>
</feature>
<dbReference type="EMBL" id="PGLQ01000005">
    <property type="protein sequence ID" value="PJM78693.1"/>
    <property type="molecule type" value="Genomic_DNA"/>
</dbReference>
<evidence type="ECO:0000256" key="2">
    <source>
        <dbReference type="SAM" id="Phobius"/>
    </source>
</evidence>
<dbReference type="InterPro" id="IPR002931">
    <property type="entry name" value="Transglutaminase-like"/>
</dbReference>
<feature type="transmembrane region" description="Helical" evidence="2">
    <location>
        <begin position="94"/>
        <end position="112"/>
    </location>
</feature>